<accession>A0A9P4XZW0</accession>
<proteinExistence type="predicted"/>
<dbReference type="GeneID" id="63842939"/>
<dbReference type="AlphaFoldDB" id="A0A9P4XZW0"/>
<sequence>MLRLLRKTSKSLISAALSVKEYIVDVSEAAAAFISVDAELSTDQDARNKPTNLGARRARRPAAPSGSPEPLAELPINGGPPSGAPPFPSYDDPLGRLDHPFWKGDHPLLRSDHPFWDGEPPESVGCGMIRKTNSNQTTNKDSGFRKEEDVSATEVDRREKAYERIAQFTPLDK</sequence>
<feature type="compositionally biased region" description="Polar residues" evidence="1">
    <location>
        <begin position="131"/>
        <end position="141"/>
    </location>
</feature>
<protein>
    <submittedName>
        <fullName evidence="2">Uncharacterized protein</fullName>
    </submittedName>
</protein>
<feature type="region of interest" description="Disordered" evidence="1">
    <location>
        <begin position="40"/>
        <end position="157"/>
    </location>
</feature>
<evidence type="ECO:0000313" key="2">
    <source>
        <dbReference type="EMBL" id="KAF3763949.1"/>
    </source>
</evidence>
<reference evidence="2" key="1">
    <citation type="journal article" date="2020" name="Phytopathology">
        <title>Genome sequence of the chestnut blight fungus Cryphonectria parasitica EP155: A fundamental resource for an archetypical invasive plant pathogen.</title>
        <authorList>
            <person name="Crouch J.A."/>
            <person name="Dawe A."/>
            <person name="Aerts A."/>
            <person name="Barry K."/>
            <person name="Churchill A.C.L."/>
            <person name="Grimwood J."/>
            <person name="Hillman B."/>
            <person name="Milgroom M.G."/>
            <person name="Pangilinan J."/>
            <person name="Smith M."/>
            <person name="Salamov A."/>
            <person name="Schmutz J."/>
            <person name="Yadav J."/>
            <person name="Grigoriev I.V."/>
            <person name="Nuss D."/>
        </authorList>
    </citation>
    <scope>NUCLEOTIDE SEQUENCE</scope>
    <source>
        <strain evidence="2">EP155</strain>
    </source>
</reference>
<organism evidence="2 3">
    <name type="scientific">Cryphonectria parasitica (strain ATCC 38755 / EP155)</name>
    <dbReference type="NCBI Taxonomy" id="660469"/>
    <lineage>
        <taxon>Eukaryota</taxon>
        <taxon>Fungi</taxon>
        <taxon>Dikarya</taxon>
        <taxon>Ascomycota</taxon>
        <taxon>Pezizomycotina</taxon>
        <taxon>Sordariomycetes</taxon>
        <taxon>Sordariomycetidae</taxon>
        <taxon>Diaporthales</taxon>
        <taxon>Cryphonectriaceae</taxon>
        <taxon>Cryphonectria-Endothia species complex</taxon>
        <taxon>Cryphonectria</taxon>
    </lineage>
</organism>
<evidence type="ECO:0000313" key="3">
    <source>
        <dbReference type="Proteomes" id="UP000803844"/>
    </source>
</evidence>
<keyword evidence="3" id="KW-1185">Reference proteome</keyword>
<dbReference type="RefSeq" id="XP_040774910.1">
    <property type="nucleotide sequence ID" value="XM_040925810.1"/>
</dbReference>
<feature type="compositionally biased region" description="Basic and acidic residues" evidence="1">
    <location>
        <begin position="93"/>
        <end position="116"/>
    </location>
</feature>
<gene>
    <name evidence="2" type="ORF">M406DRAFT_75175</name>
</gene>
<dbReference type="Proteomes" id="UP000803844">
    <property type="component" value="Unassembled WGS sequence"/>
</dbReference>
<dbReference type="EMBL" id="MU032349">
    <property type="protein sequence ID" value="KAF3763949.1"/>
    <property type="molecule type" value="Genomic_DNA"/>
</dbReference>
<evidence type="ECO:0000256" key="1">
    <source>
        <dbReference type="SAM" id="MobiDB-lite"/>
    </source>
</evidence>
<feature type="compositionally biased region" description="Basic and acidic residues" evidence="1">
    <location>
        <begin position="142"/>
        <end position="157"/>
    </location>
</feature>
<comment type="caution">
    <text evidence="2">The sequence shown here is derived from an EMBL/GenBank/DDBJ whole genome shotgun (WGS) entry which is preliminary data.</text>
</comment>
<name>A0A9P4XZW0_CRYP1</name>